<evidence type="ECO:0000256" key="1">
    <source>
        <dbReference type="SAM" id="MobiDB-lite"/>
    </source>
</evidence>
<organism evidence="2">
    <name type="scientific">marine sediment metagenome</name>
    <dbReference type="NCBI Taxonomy" id="412755"/>
    <lineage>
        <taxon>unclassified sequences</taxon>
        <taxon>metagenomes</taxon>
        <taxon>ecological metagenomes</taxon>
    </lineage>
</organism>
<dbReference type="AlphaFoldDB" id="A0A0F9IAI4"/>
<feature type="non-terminal residue" evidence="2">
    <location>
        <position position="27"/>
    </location>
</feature>
<sequence length="27" mass="2719">MFSTPSVMDSAGFCGKPDKGRTGPTSG</sequence>
<gene>
    <name evidence="2" type="ORF">LCGC14_1603460</name>
</gene>
<protein>
    <submittedName>
        <fullName evidence="2">Uncharacterized protein</fullName>
    </submittedName>
</protein>
<feature type="region of interest" description="Disordered" evidence="1">
    <location>
        <begin position="1"/>
        <end position="27"/>
    </location>
</feature>
<name>A0A0F9IAI4_9ZZZZ</name>
<comment type="caution">
    <text evidence="2">The sequence shown here is derived from an EMBL/GenBank/DDBJ whole genome shotgun (WGS) entry which is preliminary data.</text>
</comment>
<accession>A0A0F9IAI4</accession>
<reference evidence="2" key="1">
    <citation type="journal article" date="2015" name="Nature">
        <title>Complex archaea that bridge the gap between prokaryotes and eukaryotes.</title>
        <authorList>
            <person name="Spang A."/>
            <person name="Saw J.H."/>
            <person name="Jorgensen S.L."/>
            <person name="Zaremba-Niedzwiedzka K."/>
            <person name="Martijn J."/>
            <person name="Lind A.E."/>
            <person name="van Eijk R."/>
            <person name="Schleper C."/>
            <person name="Guy L."/>
            <person name="Ettema T.J."/>
        </authorList>
    </citation>
    <scope>NUCLEOTIDE SEQUENCE</scope>
</reference>
<dbReference type="EMBL" id="LAZR01012891">
    <property type="protein sequence ID" value="KKM24606.1"/>
    <property type="molecule type" value="Genomic_DNA"/>
</dbReference>
<proteinExistence type="predicted"/>
<evidence type="ECO:0000313" key="2">
    <source>
        <dbReference type="EMBL" id="KKM24606.1"/>
    </source>
</evidence>